<evidence type="ECO:0000313" key="2">
    <source>
        <dbReference type="Proteomes" id="UP001519887"/>
    </source>
</evidence>
<dbReference type="Proteomes" id="UP001519887">
    <property type="component" value="Unassembled WGS sequence"/>
</dbReference>
<protein>
    <submittedName>
        <fullName evidence="1">Uncharacterized protein</fullName>
    </submittedName>
</protein>
<evidence type="ECO:0000313" key="1">
    <source>
        <dbReference type="EMBL" id="MBW7455848.1"/>
    </source>
</evidence>
<accession>A0ABS7C4N4</accession>
<comment type="caution">
    <text evidence="1">The sequence shown here is derived from an EMBL/GenBank/DDBJ whole genome shotgun (WGS) entry which is preliminary data.</text>
</comment>
<feature type="non-terminal residue" evidence="1">
    <location>
        <position position="71"/>
    </location>
</feature>
<keyword evidence="2" id="KW-1185">Reference proteome</keyword>
<proteinExistence type="predicted"/>
<reference evidence="1 2" key="1">
    <citation type="submission" date="2021-07" db="EMBL/GenBank/DDBJ databases">
        <title>Paenibacillus radiodurans sp. nov., isolated from the southeastern edge of Tengger Desert.</title>
        <authorList>
            <person name="Zhang G."/>
        </authorList>
    </citation>
    <scope>NUCLEOTIDE SEQUENCE [LARGE SCALE GENOMIC DNA]</scope>
    <source>
        <strain evidence="1 2">CCM 7311</strain>
    </source>
</reference>
<sequence length="71" mass="7925">MNPMNHTSSCKGCSDHYKVTEEQINRILSSNLVKNGSCVPDELYERRLGACRECARLLDGTTCMLCGCIVR</sequence>
<dbReference type="EMBL" id="JAHZIK010000445">
    <property type="protein sequence ID" value="MBW7455848.1"/>
    <property type="molecule type" value="Genomic_DNA"/>
</dbReference>
<name>A0ABS7C4N4_9BACL</name>
<organism evidence="1 2">
    <name type="scientific">Paenibacillus sepulcri</name>
    <dbReference type="NCBI Taxonomy" id="359917"/>
    <lineage>
        <taxon>Bacteria</taxon>
        <taxon>Bacillati</taxon>
        <taxon>Bacillota</taxon>
        <taxon>Bacilli</taxon>
        <taxon>Bacillales</taxon>
        <taxon>Paenibacillaceae</taxon>
        <taxon>Paenibacillus</taxon>
    </lineage>
</organism>
<gene>
    <name evidence="1" type="ORF">K0U00_17620</name>
</gene>